<feature type="chain" id="PRO_5040396605" description="Bulb-type lectin domain-containing protein" evidence="1">
    <location>
        <begin position="34"/>
        <end position="146"/>
    </location>
</feature>
<comment type="caution">
    <text evidence="3">The sequence shown here is derived from an EMBL/GenBank/DDBJ whole genome shotgun (WGS) entry which is preliminary data.</text>
</comment>
<keyword evidence="4" id="KW-1185">Reference proteome</keyword>
<dbReference type="SUPFAM" id="SSF51110">
    <property type="entry name" value="alpha-D-mannose-specific plant lectins"/>
    <property type="match status" value="1"/>
</dbReference>
<evidence type="ECO:0000259" key="2">
    <source>
        <dbReference type="PROSITE" id="PS50927"/>
    </source>
</evidence>
<gene>
    <name evidence="3" type="ORF">NE237_029163</name>
</gene>
<proteinExistence type="predicted"/>
<name>A0A9Q0GSM0_9MAGN</name>
<feature type="domain" description="Bulb-type lectin" evidence="2">
    <location>
        <begin position="34"/>
        <end position="143"/>
    </location>
</feature>
<dbReference type="PROSITE" id="PS50927">
    <property type="entry name" value="BULB_LECTIN"/>
    <property type="match status" value="1"/>
</dbReference>
<dbReference type="SMART" id="SM00108">
    <property type="entry name" value="B_lectin"/>
    <property type="match status" value="1"/>
</dbReference>
<dbReference type="OrthoDB" id="418274at2759"/>
<organism evidence="3 4">
    <name type="scientific">Protea cynaroides</name>
    <dbReference type="NCBI Taxonomy" id="273540"/>
    <lineage>
        <taxon>Eukaryota</taxon>
        <taxon>Viridiplantae</taxon>
        <taxon>Streptophyta</taxon>
        <taxon>Embryophyta</taxon>
        <taxon>Tracheophyta</taxon>
        <taxon>Spermatophyta</taxon>
        <taxon>Magnoliopsida</taxon>
        <taxon>Proteales</taxon>
        <taxon>Proteaceae</taxon>
        <taxon>Protea</taxon>
    </lineage>
</organism>
<keyword evidence="1" id="KW-0732">Signal</keyword>
<accession>A0A9Q0GSM0</accession>
<evidence type="ECO:0000313" key="3">
    <source>
        <dbReference type="EMBL" id="KAJ4952331.1"/>
    </source>
</evidence>
<dbReference type="AlphaFoldDB" id="A0A9Q0GSM0"/>
<evidence type="ECO:0000256" key="1">
    <source>
        <dbReference type="SAM" id="SignalP"/>
    </source>
</evidence>
<protein>
    <recommendedName>
        <fullName evidence="2">Bulb-type lectin domain-containing protein</fullName>
    </recommendedName>
</protein>
<sequence length="146" mass="15824">MAAIDIHPFQPVIISALVFLLLGLLINNPGCEAEDILFSGESLDNGASLQYGAYNLVMQQDCNLVFYQNGSKLWDSGTAGAGQNCSCSLQSNGKLIIKEPGNDQVLWQTYNYGFHDKYALAIQKDGSVVIYGPVMTKLHGAMTSDE</sequence>
<dbReference type="Gene3D" id="2.90.10.10">
    <property type="entry name" value="Bulb-type lectin domain"/>
    <property type="match status" value="1"/>
</dbReference>
<evidence type="ECO:0000313" key="4">
    <source>
        <dbReference type="Proteomes" id="UP001141806"/>
    </source>
</evidence>
<dbReference type="Proteomes" id="UP001141806">
    <property type="component" value="Unassembled WGS sequence"/>
</dbReference>
<reference evidence="3" key="1">
    <citation type="journal article" date="2023" name="Plant J.">
        <title>The genome of the king protea, Protea cynaroides.</title>
        <authorList>
            <person name="Chang J."/>
            <person name="Duong T.A."/>
            <person name="Schoeman C."/>
            <person name="Ma X."/>
            <person name="Roodt D."/>
            <person name="Barker N."/>
            <person name="Li Z."/>
            <person name="Van de Peer Y."/>
            <person name="Mizrachi E."/>
        </authorList>
    </citation>
    <scope>NUCLEOTIDE SEQUENCE</scope>
    <source>
        <tissue evidence="3">Young leaves</tissue>
    </source>
</reference>
<dbReference type="InterPro" id="IPR001480">
    <property type="entry name" value="Bulb-type_lectin_dom"/>
</dbReference>
<dbReference type="InterPro" id="IPR036426">
    <property type="entry name" value="Bulb-type_lectin_dom_sf"/>
</dbReference>
<feature type="signal peptide" evidence="1">
    <location>
        <begin position="1"/>
        <end position="33"/>
    </location>
</feature>
<dbReference type="EMBL" id="JAMYWD010000012">
    <property type="protein sequence ID" value="KAJ4952331.1"/>
    <property type="molecule type" value="Genomic_DNA"/>
</dbReference>
<dbReference type="CDD" id="cd00028">
    <property type="entry name" value="B_lectin"/>
    <property type="match status" value="1"/>
</dbReference>